<evidence type="ECO:0000256" key="4">
    <source>
        <dbReference type="ARBA" id="ARBA00022741"/>
    </source>
</evidence>
<dbReference type="GO" id="GO:0004595">
    <property type="term" value="F:pantetheine-phosphate adenylyltransferase activity"/>
    <property type="evidence" value="ECO:0007669"/>
    <property type="project" value="UniProtKB-UniRule"/>
</dbReference>
<dbReference type="HAMAP" id="MF_00151">
    <property type="entry name" value="PPAT_bact"/>
    <property type="match status" value="1"/>
</dbReference>
<dbReference type="PANTHER" id="PTHR21342">
    <property type="entry name" value="PHOSPHOPANTETHEINE ADENYLYLTRANSFERASE"/>
    <property type="match status" value="1"/>
</dbReference>
<dbReference type="EC" id="2.7.7.3" evidence="9"/>
<dbReference type="Pfam" id="PF01467">
    <property type="entry name" value="CTP_transf_like"/>
    <property type="match status" value="1"/>
</dbReference>
<evidence type="ECO:0000313" key="11">
    <source>
        <dbReference type="EMBL" id="MBC6000160.1"/>
    </source>
</evidence>
<evidence type="ECO:0000313" key="12">
    <source>
        <dbReference type="Proteomes" id="UP000644115"/>
    </source>
</evidence>
<feature type="binding site" evidence="9">
    <location>
        <position position="42"/>
    </location>
    <ligand>
        <name>substrate</name>
    </ligand>
</feature>
<dbReference type="SUPFAM" id="SSF52374">
    <property type="entry name" value="Nucleotidylyl transferase"/>
    <property type="match status" value="1"/>
</dbReference>
<comment type="caution">
    <text evidence="11">The sequence shown here is derived from an EMBL/GenBank/DDBJ whole genome shotgun (WGS) entry which is preliminary data.</text>
</comment>
<comment type="pathway">
    <text evidence="9">Cofactor biosynthesis; coenzyme A biosynthesis; CoA from (R)-pantothenate: step 4/5.</text>
</comment>
<dbReference type="InterPro" id="IPR001980">
    <property type="entry name" value="PPAT"/>
</dbReference>
<gene>
    <name evidence="9 11" type="primary">coaD</name>
    <name evidence="11" type="ORF">H8876_09125</name>
</gene>
<feature type="binding site" evidence="9">
    <location>
        <position position="10"/>
    </location>
    <ligand>
        <name>substrate</name>
    </ligand>
</feature>
<keyword evidence="4 9" id="KW-0547">Nucleotide-binding</keyword>
<keyword evidence="12" id="KW-1185">Reference proteome</keyword>
<dbReference type="Proteomes" id="UP000644115">
    <property type="component" value="Unassembled WGS sequence"/>
</dbReference>
<feature type="binding site" evidence="9">
    <location>
        <position position="99"/>
    </location>
    <ligand>
        <name>ATP</name>
        <dbReference type="ChEBI" id="CHEBI:30616"/>
    </ligand>
</feature>
<organism evidence="11 12">
    <name type="scientific">Lentihominibacter faecis</name>
    <dbReference type="NCBI Taxonomy" id="2764712"/>
    <lineage>
        <taxon>Bacteria</taxon>
        <taxon>Bacillati</taxon>
        <taxon>Bacillota</taxon>
        <taxon>Clostridia</taxon>
        <taxon>Peptostreptococcales</taxon>
        <taxon>Anaerovoracaceae</taxon>
        <taxon>Lentihominibacter</taxon>
    </lineage>
</organism>
<feature type="binding site" evidence="9">
    <location>
        <position position="74"/>
    </location>
    <ligand>
        <name>substrate</name>
    </ligand>
</feature>
<evidence type="ECO:0000256" key="7">
    <source>
        <dbReference type="ARBA" id="ARBA00022993"/>
    </source>
</evidence>
<dbReference type="GO" id="GO:0015937">
    <property type="term" value="P:coenzyme A biosynthetic process"/>
    <property type="evidence" value="ECO:0007669"/>
    <property type="project" value="UniProtKB-UniRule"/>
</dbReference>
<accession>A0A923SSA8</accession>
<dbReference type="CDD" id="cd02163">
    <property type="entry name" value="PPAT"/>
    <property type="match status" value="1"/>
</dbReference>
<keyword evidence="2 9" id="KW-0808">Transferase</keyword>
<evidence type="ECO:0000256" key="5">
    <source>
        <dbReference type="ARBA" id="ARBA00022840"/>
    </source>
</evidence>
<dbReference type="GO" id="GO:0005524">
    <property type="term" value="F:ATP binding"/>
    <property type="evidence" value="ECO:0007669"/>
    <property type="project" value="UniProtKB-KW"/>
</dbReference>
<dbReference type="AlphaFoldDB" id="A0A923SSA8"/>
<protein>
    <recommendedName>
        <fullName evidence="9">Phosphopantetheine adenylyltransferase</fullName>
        <ecNumber evidence="9">2.7.7.3</ecNumber>
    </recommendedName>
    <alternativeName>
        <fullName evidence="9">Dephospho-CoA pyrophosphorylase</fullName>
    </alternativeName>
    <alternativeName>
        <fullName evidence="9">Pantetheine-phosphate adenylyltransferase</fullName>
        <shortName evidence="9">PPAT</shortName>
    </alternativeName>
</protein>
<dbReference type="PRINTS" id="PR01020">
    <property type="entry name" value="LPSBIOSNTHSS"/>
</dbReference>
<evidence type="ECO:0000256" key="1">
    <source>
        <dbReference type="ARBA" id="ARBA00022490"/>
    </source>
</evidence>
<reference evidence="11" key="1">
    <citation type="submission" date="2020-08" db="EMBL/GenBank/DDBJ databases">
        <authorList>
            <person name="Liu C."/>
            <person name="Sun Q."/>
        </authorList>
    </citation>
    <scope>NUCLEOTIDE SEQUENCE</scope>
    <source>
        <strain evidence="11">BX16</strain>
    </source>
</reference>
<feature type="binding site" evidence="9">
    <location>
        <position position="18"/>
    </location>
    <ligand>
        <name>ATP</name>
        <dbReference type="ChEBI" id="CHEBI:30616"/>
    </ligand>
</feature>
<comment type="catalytic activity">
    <reaction evidence="8 9">
        <text>(R)-4'-phosphopantetheine + ATP + H(+) = 3'-dephospho-CoA + diphosphate</text>
        <dbReference type="Rhea" id="RHEA:19801"/>
        <dbReference type="ChEBI" id="CHEBI:15378"/>
        <dbReference type="ChEBI" id="CHEBI:30616"/>
        <dbReference type="ChEBI" id="CHEBI:33019"/>
        <dbReference type="ChEBI" id="CHEBI:57328"/>
        <dbReference type="ChEBI" id="CHEBI:61723"/>
        <dbReference type="EC" id="2.7.7.3"/>
    </reaction>
</comment>
<dbReference type="NCBIfam" id="TIGR00125">
    <property type="entry name" value="cyt_tran_rel"/>
    <property type="match status" value="1"/>
</dbReference>
<keyword evidence="1 9" id="KW-0963">Cytoplasm</keyword>
<comment type="function">
    <text evidence="9">Reversibly transfers an adenylyl group from ATP to 4'-phosphopantetheine, yielding dephospho-CoA (dPCoA) and pyrophosphate.</text>
</comment>
<dbReference type="RefSeq" id="WP_249287482.1">
    <property type="nucleotide sequence ID" value="NZ_JACRWC010000109.1"/>
</dbReference>
<dbReference type="EMBL" id="JACRWC010000109">
    <property type="protein sequence ID" value="MBC6000160.1"/>
    <property type="molecule type" value="Genomic_DNA"/>
</dbReference>
<feature type="site" description="Transition state stabilizer" evidence="9">
    <location>
        <position position="18"/>
    </location>
</feature>
<dbReference type="InterPro" id="IPR014729">
    <property type="entry name" value="Rossmann-like_a/b/a_fold"/>
</dbReference>
<feature type="binding site" evidence="9">
    <location>
        <begin position="10"/>
        <end position="11"/>
    </location>
    <ligand>
        <name>ATP</name>
        <dbReference type="ChEBI" id="CHEBI:30616"/>
    </ligand>
</feature>
<comment type="cofactor">
    <cofactor evidence="9">
        <name>Mg(2+)</name>
        <dbReference type="ChEBI" id="CHEBI:18420"/>
    </cofactor>
</comment>
<evidence type="ECO:0000259" key="10">
    <source>
        <dbReference type="Pfam" id="PF01467"/>
    </source>
</evidence>
<name>A0A923SSA8_9FIRM</name>
<evidence type="ECO:0000256" key="6">
    <source>
        <dbReference type="ARBA" id="ARBA00022842"/>
    </source>
</evidence>
<feature type="binding site" evidence="9">
    <location>
        <begin position="125"/>
        <end position="131"/>
    </location>
    <ligand>
        <name>ATP</name>
        <dbReference type="ChEBI" id="CHEBI:30616"/>
    </ligand>
</feature>
<keyword evidence="5 9" id="KW-0067">ATP-binding</keyword>
<sequence length="165" mass="18642">MKTKALYTGSFDPLTNGHYNIIERASKLYDELTVGIIMNPAKKSLFSLQERKEMIEETMKPLGNVRVDSFSGLLADYVNKNGFNVVVRGLRSSMDFEYEIQMAQMNARLFNEAVETVFLMTDPQSSFISSSMVKEVHSLGGSIEGLVPDEILRSMKALTEDRRML</sequence>
<dbReference type="PANTHER" id="PTHR21342:SF1">
    <property type="entry name" value="PHOSPHOPANTETHEINE ADENYLYLTRANSFERASE"/>
    <property type="match status" value="1"/>
</dbReference>
<keyword evidence="7 9" id="KW-0173">Coenzyme A biosynthesis</keyword>
<evidence type="ECO:0000256" key="3">
    <source>
        <dbReference type="ARBA" id="ARBA00022695"/>
    </source>
</evidence>
<dbReference type="GO" id="GO:0005737">
    <property type="term" value="C:cytoplasm"/>
    <property type="evidence" value="ECO:0007669"/>
    <property type="project" value="UniProtKB-SubCell"/>
</dbReference>
<feature type="domain" description="Cytidyltransferase-like" evidence="10">
    <location>
        <begin position="6"/>
        <end position="135"/>
    </location>
</feature>
<keyword evidence="6 9" id="KW-0460">Magnesium</keyword>
<comment type="similarity">
    <text evidence="9">Belongs to the bacterial CoaD family.</text>
</comment>
<evidence type="ECO:0000256" key="2">
    <source>
        <dbReference type="ARBA" id="ARBA00022679"/>
    </source>
</evidence>
<dbReference type="Gene3D" id="3.40.50.620">
    <property type="entry name" value="HUPs"/>
    <property type="match status" value="1"/>
</dbReference>
<proteinExistence type="inferred from homology"/>
<feature type="binding site" evidence="9">
    <location>
        <position position="88"/>
    </location>
    <ligand>
        <name>substrate</name>
    </ligand>
</feature>
<evidence type="ECO:0000256" key="9">
    <source>
        <dbReference type="HAMAP-Rule" id="MF_00151"/>
    </source>
</evidence>
<comment type="subunit">
    <text evidence="9">Homohexamer.</text>
</comment>
<dbReference type="InterPro" id="IPR004821">
    <property type="entry name" value="Cyt_trans-like"/>
</dbReference>
<evidence type="ECO:0000256" key="8">
    <source>
        <dbReference type="ARBA" id="ARBA00029346"/>
    </source>
</evidence>
<feature type="binding site" evidence="9">
    <location>
        <begin position="89"/>
        <end position="91"/>
    </location>
    <ligand>
        <name>ATP</name>
        <dbReference type="ChEBI" id="CHEBI:30616"/>
    </ligand>
</feature>
<keyword evidence="3 9" id="KW-0548">Nucleotidyltransferase</keyword>
<dbReference type="NCBIfam" id="TIGR01510">
    <property type="entry name" value="coaD_prev_kdtB"/>
    <property type="match status" value="1"/>
</dbReference>
<comment type="subcellular location">
    <subcellularLocation>
        <location evidence="9">Cytoplasm</location>
    </subcellularLocation>
</comment>